<feature type="transmembrane region" description="Helical" evidence="1">
    <location>
        <begin position="20"/>
        <end position="45"/>
    </location>
</feature>
<dbReference type="Pfam" id="PF12679">
    <property type="entry name" value="ABC2_membrane_2"/>
    <property type="match status" value="1"/>
</dbReference>
<dbReference type="EMBL" id="FNJN01000002">
    <property type="protein sequence ID" value="SDO82146.1"/>
    <property type="molecule type" value="Genomic_DNA"/>
</dbReference>
<dbReference type="Proteomes" id="UP000186456">
    <property type="component" value="Unassembled WGS sequence"/>
</dbReference>
<evidence type="ECO:0000256" key="1">
    <source>
        <dbReference type="SAM" id="Phobius"/>
    </source>
</evidence>
<reference evidence="2 3" key="1">
    <citation type="submission" date="2016-10" db="EMBL/GenBank/DDBJ databases">
        <authorList>
            <person name="de Groot N.N."/>
        </authorList>
    </citation>
    <scope>NUCLEOTIDE SEQUENCE [LARGE SCALE GENOMIC DNA]</scope>
    <source>
        <strain evidence="2 3">StLB037</strain>
    </source>
</reference>
<feature type="transmembrane region" description="Helical" evidence="1">
    <location>
        <begin position="65"/>
        <end position="89"/>
    </location>
</feature>
<feature type="transmembrane region" description="Helical" evidence="1">
    <location>
        <begin position="183"/>
        <end position="200"/>
    </location>
</feature>
<organism evidence="2 3">
    <name type="scientific">Microbacterium testaceum (strain StLB037)</name>
    <dbReference type="NCBI Taxonomy" id="979556"/>
    <lineage>
        <taxon>Bacteria</taxon>
        <taxon>Bacillati</taxon>
        <taxon>Actinomycetota</taxon>
        <taxon>Actinomycetes</taxon>
        <taxon>Micrococcales</taxon>
        <taxon>Microbacteriaceae</taxon>
        <taxon>Microbacterium</taxon>
    </lineage>
</organism>
<feature type="transmembrane region" description="Helical" evidence="1">
    <location>
        <begin position="155"/>
        <end position="176"/>
    </location>
</feature>
<feature type="transmembrane region" description="Helical" evidence="1">
    <location>
        <begin position="110"/>
        <end position="143"/>
    </location>
</feature>
<proteinExistence type="predicted"/>
<dbReference type="RefSeq" id="WP_056224581.1">
    <property type="nucleotide sequence ID" value="NZ_FNJN01000002.1"/>
</dbReference>
<protein>
    <submittedName>
        <fullName evidence="2">ABC-2 family transporter protein</fullName>
    </submittedName>
</protein>
<evidence type="ECO:0000313" key="3">
    <source>
        <dbReference type="Proteomes" id="UP000186456"/>
    </source>
</evidence>
<keyword evidence="1" id="KW-0812">Transmembrane</keyword>
<sequence>MSLVAATRSEYTKQFTTVGWWVLAIVLVAYVGFTAAALAFVFGGVASGELTGANGPAMSSEGVPALVYSSATAVGYVFPLLIGTLMVTTEFRHKTLTPTFLSTPRRGVVLVGKFIVGIVVGLLYGILGSIAAVAAGAGVLSIFGIDSELGQSDTWVLIGRMLLAFALWALVGIGVGTVVRNQVAAIVIVLAVTLFIEPIVRTIGGLVEGFGDVVKWFPSAASDALVGQTIFGTMGTGNNSALEWWAGGLVLLGYAVVFLVIGLFTTWRRDID</sequence>
<dbReference type="GO" id="GO:0140359">
    <property type="term" value="F:ABC-type transporter activity"/>
    <property type="evidence" value="ECO:0007669"/>
    <property type="project" value="InterPro"/>
</dbReference>
<accession>A0A1H0MPE7</accession>
<keyword evidence="1" id="KW-1133">Transmembrane helix</keyword>
<feature type="transmembrane region" description="Helical" evidence="1">
    <location>
        <begin position="244"/>
        <end position="267"/>
    </location>
</feature>
<dbReference type="GO" id="GO:0005886">
    <property type="term" value="C:plasma membrane"/>
    <property type="evidence" value="ECO:0007669"/>
    <property type="project" value="UniProtKB-SubCell"/>
</dbReference>
<keyword evidence="1" id="KW-0472">Membrane</keyword>
<dbReference type="AlphaFoldDB" id="A0A1H0MPE7"/>
<gene>
    <name evidence="2" type="ORF">SAMN04487788_1079</name>
</gene>
<evidence type="ECO:0000313" key="2">
    <source>
        <dbReference type="EMBL" id="SDO82146.1"/>
    </source>
</evidence>
<name>A0A1H0MPE7_MICTS</name>